<organism evidence="2 3">
    <name type="scientific">Dipteronia sinensis</name>
    <dbReference type="NCBI Taxonomy" id="43782"/>
    <lineage>
        <taxon>Eukaryota</taxon>
        <taxon>Viridiplantae</taxon>
        <taxon>Streptophyta</taxon>
        <taxon>Embryophyta</taxon>
        <taxon>Tracheophyta</taxon>
        <taxon>Spermatophyta</taxon>
        <taxon>Magnoliopsida</taxon>
        <taxon>eudicotyledons</taxon>
        <taxon>Gunneridae</taxon>
        <taxon>Pentapetalae</taxon>
        <taxon>rosids</taxon>
        <taxon>malvids</taxon>
        <taxon>Sapindales</taxon>
        <taxon>Sapindaceae</taxon>
        <taxon>Hippocastanoideae</taxon>
        <taxon>Acereae</taxon>
        <taxon>Dipteronia</taxon>
    </lineage>
</organism>
<proteinExistence type="predicted"/>
<evidence type="ECO:0000313" key="2">
    <source>
        <dbReference type="EMBL" id="KAK3189212.1"/>
    </source>
</evidence>
<dbReference type="EMBL" id="JANJYJ010000009">
    <property type="protein sequence ID" value="KAK3189212.1"/>
    <property type="molecule type" value="Genomic_DNA"/>
</dbReference>
<reference evidence="2" key="1">
    <citation type="journal article" date="2023" name="Plant J.">
        <title>Genome sequences and population genomics provide insights into the demographic history, inbreeding, and mutation load of two 'living fossil' tree species of Dipteronia.</title>
        <authorList>
            <person name="Feng Y."/>
            <person name="Comes H.P."/>
            <person name="Chen J."/>
            <person name="Zhu S."/>
            <person name="Lu R."/>
            <person name="Zhang X."/>
            <person name="Li P."/>
            <person name="Qiu J."/>
            <person name="Olsen K.M."/>
            <person name="Qiu Y."/>
        </authorList>
    </citation>
    <scope>NUCLEOTIDE SEQUENCE</scope>
    <source>
        <strain evidence="2">NBL</strain>
    </source>
</reference>
<feature type="region of interest" description="Disordered" evidence="1">
    <location>
        <begin position="117"/>
        <end position="146"/>
    </location>
</feature>
<comment type="caution">
    <text evidence="2">The sequence shown here is derived from an EMBL/GenBank/DDBJ whole genome shotgun (WGS) entry which is preliminary data.</text>
</comment>
<protein>
    <submittedName>
        <fullName evidence="2">Uncharacterized protein</fullName>
    </submittedName>
</protein>
<keyword evidence="3" id="KW-1185">Reference proteome</keyword>
<evidence type="ECO:0000313" key="3">
    <source>
        <dbReference type="Proteomes" id="UP001281410"/>
    </source>
</evidence>
<dbReference type="AlphaFoldDB" id="A0AAD9ZRF4"/>
<accession>A0AAD9ZRF4</accession>
<dbReference type="PANTHER" id="PTHR37391:SF2">
    <property type="entry name" value="E3 UBIQUITIN-PROTEIN LIGASE"/>
    <property type="match status" value="1"/>
</dbReference>
<sequence length="146" mass="16422">MGAIYSLIVREEEILIQERKRGGGIIVDKERYKDLELVIPPVFENSTRVLDANDQILARDLYWEVVCEGSKMGLGKAVELLSSSIEMNSLVGEPHVVSGDLGQIYLTKGRFEEAVRERERERERGRERAHAHPGMGVSLGRQDCLG</sequence>
<name>A0AAD9ZRF4_9ROSI</name>
<gene>
    <name evidence="2" type="ORF">Dsin_028773</name>
</gene>
<dbReference type="PANTHER" id="PTHR37391">
    <property type="entry name" value="E3 UBIQUITIN-PROTEIN LIGASE"/>
    <property type="match status" value="1"/>
</dbReference>
<dbReference type="Proteomes" id="UP001281410">
    <property type="component" value="Unassembled WGS sequence"/>
</dbReference>
<evidence type="ECO:0000256" key="1">
    <source>
        <dbReference type="SAM" id="MobiDB-lite"/>
    </source>
</evidence>
<feature type="compositionally biased region" description="Basic and acidic residues" evidence="1">
    <location>
        <begin position="117"/>
        <end position="130"/>
    </location>
</feature>